<evidence type="ECO:0000313" key="3">
    <source>
        <dbReference type="EMBL" id="WWD22699.1"/>
    </source>
</evidence>
<dbReference type="Proteomes" id="UP000322225">
    <property type="component" value="Chromosome 14"/>
</dbReference>
<keyword evidence="1" id="KW-0496">Mitochondrion</keyword>
<evidence type="ECO:0000256" key="1">
    <source>
        <dbReference type="HAMAP-Rule" id="MF_03057"/>
    </source>
</evidence>
<feature type="compositionally biased region" description="Low complexity" evidence="2">
    <location>
        <begin position="21"/>
        <end position="35"/>
    </location>
</feature>
<accession>A0A5M6C286</accession>
<comment type="subunit">
    <text evidence="1">Interacts with the flavoprotein subunit within the SDH catalytic dimer.</text>
</comment>
<dbReference type="InterPro" id="IPR028882">
    <property type="entry name" value="SDHAF2"/>
</dbReference>
<dbReference type="GO" id="GO:0034553">
    <property type="term" value="P:mitochondrial respiratory chain complex II assembly"/>
    <property type="evidence" value="ECO:0007669"/>
    <property type="project" value="TreeGrafter"/>
</dbReference>
<proteinExistence type="inferred from homology"/>
<evidence type="ECO:0000256" key="2">
    <source>
        <dbReference type="SAM" id="MobiDB-lite"/>
    </source>
</evidence>
<dbReference type="PANTHER" id="PTHR12469:SF2">
    <property type="entry name" value="SUCCINATE DEHYDROGENASE ASSEMBLY FACTOR 2, MITOCHONDRIAL"/>
    <property type="match status" value="1"/>
</dbReference>
<dbReference type="InterPro" id="IPR036714">
    <property type="entry name" value="SDH_sf"/>
</dbReference>
<protein>
    <recommendedName>
        <fullName evidence="1">Succinate dehydrogenase assembly factor 2, mitochondrial</fullName>
        <shortName evidence="1">SDH assembly factor 2</shortName>
        <shortName evidence="1">SDHAF2</shortName>
    </recommendedName>
</protein>
<keyword evidence="1" id="KW-0143">Chaperone</keyword>
<name>A0A5M6C286_9TREE</name>
<dbReference type="FunFam" id="1.10.150.250:FF:000004">
    <property type="entry name" value="Succinate dehydrogenase assembly factor 2, mitochondrial"/>
    <property type="match status" value="1"/>
</dbReference>
<dbReference type="AlphaFoldDB" id="A0A5M6C286"/>
<dbReference type="GO" id="GO:0006121">
    <property type="term" value="P:mitochondrial electron transport, succinate to ubiquinone"/>
    <property type="evidence" value="ECO:0007669"/>
    <property type="project" value="UniProtKB-UniRule"/>
</dbReference>
<dbReference type="GO" id="GO:0006099">
    <property type="term" value="P:tricarboxylic acid cycle"/>
    <property type="evidence" value="ECO:0007669"/>
    <property type="project" value="TreeGrafter"/>
</dbReference>
<keyword evidence="4" id="KW-1185">Reference proteome</keyword>
<feature type="region of interest" description="Disordered" evidence="2">
    <location>
        <begin position="21"/>
        <end position="79"/>
    </location>
</feature>
<reference evidence="3" key="1">
    <citation type="submission" date="2017-08" db="EMBL/GenBank/DDBJ databases">
        <authorList>
            <person name="Cuomo C."/>
            <person name="Billmyre B."/>
            <person name="Heitman J."/>
        </authorList>
    </citation>
    <scope>NUCLEOTIDE SEQUENCE</scope>
    <source>
        <strain evidence="3">CBS 12478</strain>
    </source>
</reference>
<dbReference type="Pfam" id="PF03937">
    <property type="entry name" value="Sdh5"/>
    <property type="match status" value="1"/>
</dbReference>
<dbReference type="KEGG" id="ksn:43587775"/>
<dbReference type="GeneID" id="43587775"/>
<dbReference type="PANTHER" id="PTHR12469">
    <property type="entry name" value="PROTEIN EMI5 HOMOLOG, MITOCHONDRIAL"/>
    <property type="match status" value="1"/>
</dbReference>
<evidence type="ECO:0000313" key="4">
    <source>
        <dbReference type="Proteomes" id="UP000322225"/>
    </source>
</evidence>
<dbReference type="InterPro" id="IPR005631">
    <property type="entry name" value="SDH"/>
</dbReference>
<gene>
    <name evidence="3" type="ORF">CI109_107192</name>
</gene>
<dbReference type="OrthoDB" id="284292at2759"/>
<dbReference type="GO" id="GO:0005759">
    <property type="term" value="C:mitochondrial matrix"/>
    <property type="evidence" value="ECO:0007669"/>
    <property type="project" value="UniProtKB-SubCell"/>
</dbReference>
<dbReference type="EMBL" id="CP144064">
    <property type="protein sequence ID" value="WWD22699.1"/>
    <property type="molecule type" value="Genomic_DNA"/>
</dbReference>
<comment type="function">
    <text evidence="1">Plays an essential role in the assembly of succinate dehydrogenase (SDH), an enzyme complex (also referred to as respiratory complex II) that is a component of both the tricarboxylic acid (TCA) cycle and the mitochondrial electron transport chain, and which couples the oxidation of succinate to fumarate with the reduction of ubiquinone (coenzyme Q) to ubiquinol. Required for flavinylation (covalent attachment of FAD) of the flavoprotein subunit of the SDH catalytic dimer.</text>
</comment>
<dbReference type="SUPFAM" id="SSF109910">
    <property type="entry name" value="YgfY-like"/>
    <property type="match status" value="1"/>
</dbReference>
<dbReference type="Gene3D" id="1.10.150.250">
    <property type="entry name" value="Flavinator of succinate dehydrogenase"/>
    <property type="match status" value="1"/>
</dbReference>
<sequence>MTVLRTLPRLARPILSTPGRLSRCSLSTSTRSLKSAAVPDDPYPLPLSNPDLASLASRSTNALSEDSEEWDMPQPLDRTGEDEKTLRARLVYQTRKRGTLETDLILSTFARDELPKMSMEEMLQFDKLLDEPDWDIFYWSVQKREPPPKWKDTALLAKLIKHAKNEGKVVRMMPALMQQEPNL</sequence>
<dbReference type="HAMAP" id="MF_03057">
    <property type="entry name" value="SDHAF2"/>
    <property type="match status" value="1"/>
</dbReference>
<organism evidence="3 4">
    <name type="scientific">Kwoniella shandongensis</name>
    <dbReference type="NCBI Taxonomy" id="1734106"/>
    <lineage>
        <taxon>Eukaryota</taxon>
        <taxon>Fungi</taxon>
        <taxon>Dikarya</taxon>
        <taxon>Basidiomycota</taxon>
        <taxon>Agaricomycotina</taxon>
        <taxon>Tremellomycetes</taxon>
        <taxon>Tremellales</taxon>
        <taxon>Cryptococcaceae</taxon>
        <taxon>Kwoniella</taxon>
    </lineage>
</organism>
<reference evidence="3" key="2">
    <citation type="submission" date="2024-01" db="EMBL/GenBank/DDBJ databases">
        <title>Comparative genomics of Cryptococcus and Kwoniella reveals pathogenesis evolution and contrasting modes of karyotype evolution via chromosome fusion or intercentromeric recombination.</title>
        <authorList>
            <person name="Coelho M.A."/>
            <person name="David-Palma M."/>
            <person name="Shea T."/>
            <person name="Bowers K."/>
            <person name="McGinley-Smith S."/>
            <person name="Mohammad A.W."/>
            <person name="Gnirke A."/>
            <person name="Yurkov A.M."/>
            <person name="Nowrousian M."/>
            <person name="Sun S."/>
            <person name="Cuomo C.A."/>
            <person name="Heitman J."/>
        </authorList>
    </citation>
    <scope>NUCLEOTIDE SEQUENCE</scope>
    <source>
        <strain evidence="3">CBS 12478</strain>
    </source>
</reference>
<comment type="subcellular location">
    <subcellularLocation>
        <location evidence="1">Mitochondrion matrix</location>
    </subcellularLocation>
</comment>
<comment type="similarity">
    <text evidence="1">Belongs to the SDHAF2 family.</text>
</comment>
<dbReference type="RefSeq" id="XP_031862062.1">
    <property type="nucleotide sequence ID" value="XM_032003649.1"/>
</dbReference>